<keyword evidence="15 24" id="KW-1015">Disulfide bond</keyword>
<comment type="pathway">
    <text evidence="3">Protein modification; protein glycosylation.</text>
</comment>
<keyword evidence="8" id="KW-0808">Transferase</keyword>
<evidence type="ECO:0000256" key="15">
    <source>
        <dbReference type="ARBA" id="ARBA00023157"/>
    </source>
</evidence>
<evidence type="ECO:0000256" key="20">
    <source>
        <dbReference type="ARBA" id="ARBA00032552"/>
    </source>
</evidence>
<dbReference type="EMBL" id="GIBP01004758">
    <property type="protein sequence ID" value="NDV33727.1"/>
    <property type="molecule type" value="Transcribed_RNA"/>
</dbReference>
<evidence type="ECO:0000256" key="11">
    <source>
        <dbReference type="ARBA" id="ARBA00022968"/>
    </source>
</evidence>
<dbReference type="GO" id="GO:0008455">
    <property type="term" value="F:alpha-1,6-mannosylglycoprotein 2-beta-N-acetylglucosaminyltransferase activity"/>
    <property type="evidence" value="ECO:0007669"/>
    <property type="project" value="UniProtKB-EC"/>
</dbReference>
<evidence type="ECO:0000313" key="25">
    <source>
        <dbReference type="EMBL" id="NDV33727.1"/>
    </source>
</evidence>
<keyword evidence="9" id="KW-0812">Transmembrane</keyword>
<dbReference type="InterPro" id="IPR029044">
    <property type="entry name" value="Nucleotide-diphossugar_trans"/>
</dbReference>
<dbReference type="Pfam" id="PF05060">
    <property type="entry name" value="MGAT2"/>
    <property type="match status" value="1"/>
</dbReference>
<evidence type="ECO:0000256" key="3">
    <source>
        <dbReference type="ARBA" id="ARBA00004922"/>
    </source>
</evidence>
<evidence type="ECO:0000256" key="10">
    <source>
        <dbReference type="ARBA" id="ARBA00022723"/>
    </source>
</evidence>
<keyword evidence="13" id="KW-0333">Golgi apparatus</keyword>
<evidence type="ECO:0000256" key="23">
    <source>
        <dbReference type="PIRSR" id="PIRSR607754-2"/>
    </source>
</evidence>
<dbReference type="InterPro" id="IPR007754">
    <property type="entry name" value="GlcNAc_II"/>
</dbReference>
<dbReference type="GO" id="GO:0000139">
    <property type="term" value="C:Golgi membrane"/>
    <property type="evidence" value="ECO:0007669"/>
    <property type="project" value="UniProtKB-SubCell"/>
</dbReference>
<keyword evidence="16" id="KW-0325">Glycoprotein</keyword>
<evidence type="ECO:0000256" key="17">
    <source>
        <dbReference type="ARBA" id="ARBA00023211"/>
    </source>
</evidence>
<feature type="binding site" evidence="23">
    <location>
        <position position="175"/>
    </location>
    <ligand>
        <name>Mn(2+)</name>
        <dbReference type="ChEBI" id="CHEBI:29035"/>
    </ligand>
</feature>
<evidence type="ECO:0000256" key="24">
    <source>
        <dbReference type="PIRSR" id="PIRSR607754-3"/>
    </source>
</evidence>
<feature type="binding site" evidence="23">
    <location>
        <position position="63"/>
    </location>
    <ligand>
        <name>Mn(2+)</name>
        <dbReference type="ChEBI" id="CHEBI:29035"/>
    </ligand>
</feature>
<evidence type="ECO:0000256" key="9">
    <source>
        <dbReference type="ARBA" id="ARBA00022692"/>
    </source>
</evidence>
<comment type="subcellular location">
    <subcellularLocation>
        <location evidence="2">Golgi apparatus membrane</location>
        <topology evidence="2">Single-pass type II membrane protein</topology>
    </subcellularLocation>
</comment>
<evidence type="ECO:0000256" key="16">
    <source>
        <dbReference type="ARBA" id="ARBA00023180"/>
    </source>
</evidence>
<dbReference type="PANTHER" id="PTHR12871:SF0">
    <property type="entry name" value="ALPHA-1,6-MANNOSYL-GLYCOPROTEIN 2-BETA-N-ACETYLGLUCOSAMINYLTRANSFERASE"/>
    <property type="match status" value="1"/>
</dbReference>
<evidence type="ECO:0000256" key="18">
    <source>
        <dbReference type="ARBA" id="ARBA00029663"/>
    </source>
</evidence>
<proteinExistence type="inferred from homology"/>
<organism evidence="25">
    <name type="scientific">Arcella intermedia</name>
    <dbReference type="NCBI Taxonomy" id="1963864"/>
    <lineage>
        <taxon>Eukaryota</taxon>
        <taxon>Amoebozoa</taxon>
        <taxon>Tubulinea</taxon>
        <taxon>Elardia</taxon>
        <taxon>Arcellinida</taxon>
        <taxon>Sphaerothecina</taxon>
        <taxon>Arcellidae</taxon>
        <taxon>Arcella</taxon>
    </lineage>
</organism>
<dbReference type="Gene3D" id="3.90.550.10">
    <property type="entry name" value="Spore Coat Polysaccharide Biosynthesis Protein SpsA, Chain A"/>
    <property type="match status" value="1"/>
</dbReference>
<protein>
    <recommendedName>
        <fullName evidence="6">Alpha-1,6-mannosyl-glycoprotein 2-beta-N-acetylglucosaminyltransferase</fullName>
        <ecNumber evidence="5">2.4.1.143</ecNumber>
    </recommendedName>
    <alternativeName>
        <fullName evidence="21">Beta-1,2-N-acetylglucosaminyltransferase II</fullName>
    </alternativeName>
    <alternativeName>
        <fullName evidence="20">GlcNAc-T II</fullName>
    </alternativeName>
    <alternativeName>
        <fullName evidence="19">Mannoside acetylglucosaminyltransferase 2</fullName>
    </alternativeName>
    <alternativeName>
        <fullName evidence="18">N-glycosyl-oligosaccharide-glycoprotein N-acetylglucosaminyltransferase II</fullName>
    </alternativeName>
</protein>
<keyword evidence="7" id="KW-0328">Glycosyltransferase</keyword>
<dbReference type="GO" id="GO:0006487">
    <property type="term" value="P:protein N-linked glycosylation"/>
    <property type="evidence" value="ECO:0007669"/>
    <property type="project" value="TreeGrafter"/>
</dbReference>
<reference evidence="25" key="1">
    <citation type="journal article" date="2020" name="J. Eukaryot. Microbiol.">
        <title>De novo Sequencing, Assembly and Annotation of the Transcriptome for the Free-Living Testate Amoeba Arcella intermedia.</title>
        <authorList>
            <person name="Ribeiro G.M."/>
            <person name="Porfirio-Sousa A.L."/>
            <person name="Maurer-Alcala X.X."/>
            <person name="Katz L.A."/>
            <person name="Lahr D.J.G."/>
        </authorList>
    </citation>
    <scope>NUCLEOTIDE SEQUENCE</scope>
</reference>
<evidence type="ECO:0000256" key="5">
    <source>
        <dbReference type="ARBA" id="ARBA00012613"/>
    </source>
</evidence>
<comment type="cofactor">
    <cofactor evidence="1 23">
        <name>Mn(2+)</name>
        <dbReference type="ChEBI" id="CHEBI:29035"/>
    </cofactor>
</comment>
<evidence type="ECO:0000256" key="8">
    <source>
        <dbReference type="ARBA" id="ARBA00022679"/>
    </source>
</evidence>
<evidence type="ECO:0000256" key="2">
    <source>
        <dbReference type="ARBA" id="ARBA00004323"/>
    </source>
</evidence>
<keyword evidence="10 23" id="KW-0479">Metal-binding</keyword>
<evidence type="ECO:0000256" key="1">
    <source>
        <dbReference type="ARBA" id="ARBA00001936"/>
    </source>
</evidence>
<feature type="disulfide bond" evidence="24">
    <location>
        <begin position="85"/>
        <end position="89"/>
    </location>
</feature>
<evidence type="ECO:0000256" key="14">
    <source>
        <dbReference type="ARBA" id="ARBA00023136"/>
    </source>
</evidence>
<keyword evidence="12" id="KW-1133">Transmembrane helix</keyword>
<dbReference type="PANTHER" id="PTHR12871">
    <property type="entry name" value="BETA-1,2-N-ACETYLGLUCOSAMINYLTRANSFERASE II"/>
    <property type="match status" value="1"/>
</dbReference>
<evidence type="ECO:0000256" key="4">
    <source>
        <dbReference type="ARBA" id="ARBA00011011"/>
    </source>
</evidence>
<evidence type="ECO:0000256" key="22">
    <source>
        <dbReference type="ARBA" id="ARBA00093257"/>
    </source>
</evidence>
<name>A0A6B2LA95_9EUKA</name>
<comment type="similarity">
    <text evidence="4">Belongs to the glycosyltransferase 16 (GT16) protein family.</text>
</comment>
<keyword evidence="14" id="KW-0472">Membrane</keyword>
<dbReference type="AlphaFoldDB" id="A0A6B2LA95"/>
<comment type="catalytic activity">
    <reaction evidence="22">
        <text>an N(4)-{beta-D-GlcNAc-(1-&gt;2)-alpha-D-Man-(1-&gt;3)-[alpha-D-Man-(1-&gt;6)]-beta-D-Man-(1-&gt;4)-beta-D-GlcNAc-(1-&gt;4)-beta-D-GlcNAc}-L-asparaginyl-[protein] + UDP-N-acetyl-alpha-D-glucosamine = N(4)-{beta-D-GlcNAc-(1-&gt;2)-alpha-D-Man-(1-&gt;3)-[beta-D-GlcNAc-(1-&gt;2)-alpha-D-Man-(1-&gt;6)]-beta-D-Man-(1-&gt;4)-beta-D-GlcNAc-(1-&gt;4)-beta-D-GlcNAc}-L-asparaginyl-[protein] + UDP + H(+)</text>
        <dbReference type="Rhea" id="RHEA:12941"/>
        <dbReference type="Rhea" id="RHEA-COMP:13526"/>
        <dbReference type="Rhea" id="RHEA-COMP:14369"/>
        <dbReference type="ChEBI" id="CHEBI:15378"/>
        <dbReference type="ChEBI" id="CHEBI:57705"/>
        <dbReference type="ChEBI" id="CHEBI:58223"/>
        <dbReference type="ChEBI" id="CHEBI:60615"/>
        <dbReference type="ChEBI" id="CHEBI:60651"/>
        <dbReference type="EC" id="2.4.1.143"/>
    </reaction>
</comment>
<sequence length="275" mass="31656">MQLYHPYASDFFPSGPSLLGTAFMKVGAARRHYWWAWNALFRVVLPQLFPSTSSPSLAILEEDHILTKDSYYLLNFLLKSRKSQCESECFSVNLGKISGDPVDRGADLDYKVVKTITQNFAGMAFSRGDFEKVMGDVEEWCKFNEYNWDWAIFWMMQRGVLPAYTLTPRGSRVGHIGSCGMHHSRGDCEMLIKKSEETFLRPMNERLVSEKWLDMPEEFEDASGEMMKRLKGGRHVGYGGWILNKGEQERFNMYGHDENINVNICMNIAKDPFPL</sequence>
<accession>A0A6B2LA95</accession>
<dbReference type="UniPathway" id="UPA00378"/>
<evidence type="ECO:0000256" key="19">
    <source>
        <dbReference type="ARBA" id="ARBA00031203"/>
    </source>
</evidence>
<dbReference type="GO" id="GO:0046872">
    <property type="term" value="F:metal ion binding"/>
    <property type="evidence" value="ECO:0007669"/>
    <property type="project" value="UniProtKB-KW"/>
</dbReference>
<keyword evidence="17 23" id="KW-0464">Manganese</keyword>
<evidence type="ECO:0000256" key="12">
    <source>
        <dbReference type="ARBA" id="ARBA00022989"/>
    </source>
</evidence>
<evidence type="ECO:0000256" key="13">
    <source>
        <dbReference type="ARBA" id="ARBA00023034"/>
    </source>
</evidence>
<evidence type="ECO:0000256" key="6">
    <source>
        <dbReference type="ARBA" id="ARBA00014817"/>
    </source>
</evidence>
<evidence type="ECO:0000256" key="21">
    <source>
        <dbReference type="ARBA" id="ARBA00032915"/>
    </source>
</evidence>
<keyword evidence="11" id="KW-0735">Signal-anchor</keyword>
<dbReference type="EC" id="2.4.1.143" evidence="5"/>
<dbReference type="GO" id="GO:0009312">
    <property type="term" value="P:oligosaccharide biosynthetic process"/>
    <property type="evidence" value="ECO:0007669"/>
    <property type="project" value="InterPro"/>
</dbReference>
<evidence type="ECO:0000256" key="7">
    <source>
        <dbReference type="ARBA" id="ARBA00022676"/>
    </source>
</evidence>
<dbReference type="GO" id="GO:0005795">
    <property type="term" value="C:Golgi stack"/>
    <property type="evidence" value="ECO:0007669"/>
    <property type="project" value="InterPro"/>
</dbReference>